<reference evidence="2" key="1">
    <citation type="submission" date="2013-07" db="EMBL/GenBank/DDBJ databases">
        <title>Complete sequence of a native Burkholderia pseudomallei plasmid.</title>
        <authorList>
            <person name="Stone J.K."/>
            <person name="Bollig M.C."/>
            <person name="Gibbons H.S."/>
            <person name="Mayo M."/>
            <person name="Currie B.J."/>
            <person name="Keim P."/>
            <person name="Tuanyok A."/>
        </authorList>
    </citation>
    <scope>NUCLEOTIDE SEQUENCE</scope>
    <source>
        <strain evidence="2">MSHR1950</strain>
        <plasmid evidence="2">pBPSE01</plasmid>
    </source>
</reference>
<evidence type="ECO:0000313" key="2">
    <source>
        <dbReference type="EMBL" id="AJL34922.1"/>
    </source>
</evidence>
<dbReference type="AlphaFoldDB" id="A0A0C5B152"/>
<evidence type="ECO:0000256" key="1">
    <source>
        <dbReference type="SAM" id="MobiDB-lite"/>
    </source>
</evidence>
<proteinExistence type="predicted"/>
<dbReference type="EMBL" id="KF418775">
    <property type="protein sequence ID" value="AJL34922.1"/>
    <property type="molecule type" value="Genomic_DNA"/>
</dbReference>
<feature type="region of interest" description="Disordered" evidence="1">
    <location>
        <begin position="86"/>
        <end position="113"/>
    </location>
</feature>
<feature type="region of interest" description="Disordered" evidence="1">
    <location>
        <begin position="1"/>
        <end position="22"/>
    </location>
</feature>
<feature type="compositionally biased region" description="Polar residues" evidence="1">
    <location>
        <begin position="1"/>
        <end position="10"/>
    </location>
</feature>
<protein>
    <submittedName>
        <fullName evidence="2">Uncharacterized protein</fullName>
    </submittedName>
</protein>
<geneLocation type="plasmid" evidence="2">
    <name>pBPSE01</name>
</geneLocation>
<name>A0A0C5B152_BURPE</name>
<organism evidence="2">
    <name type="scientific">Burkholderia pseudomallei</name>
    <name type="common">Pseudomonas pseudomallei</name>
    <dbReference type="NCBI Taxonomy" id="28450"/>
    <lineage>
        <taxon>Bacteria</taxon>
        <taxon>Pseudomonadati</taxon>
        <taxon>Pseudomonadota</taxon>
        <taxon>Betaproteobacteria</taxon>
        <taxon>Burkholderiales</taxon>
        <taxon>Burkholderiaceae</taxon>
        <taxon>Burkholderia</taxon>
        <taxon>pseudomallei group</taxon>
    </lineage>
</organism>
<feature type="compositionally biased region" description="Low complexity" evidence="1">
    <location>
        <begin position="91"/>
        <end position="113"/>
    </location>
</feature>
<accession>A0A0C5B152</accession>
<keyword evidence="2" id="KW-0614">Plasmid</keyword>
<sequence>MRSPMSQQTETNRKPRGRRPAASIAEKIAEAERNLANLRELQKREEKENLEKNRKAILDLFKSERLDAIPVERWKELVPQLKALIGDGTRSGSDADGAGQSAANEAAAAAQAA</sequence>
<gene>
    <name evidence="2" type="ORF">pPBS039</name>
</gene>